<sequence>MSFVQWNCRSIKNKQIWLHQPPFSTSSFWIFQETFLKADDNLSHPNKIFFRTHRSNRLGGGLLIGIPKKLSGRVVYSKEDDPNLEILAVEVHSKNQSFTVINIYAPHGFNINPIKTFLNSLQTPTFIFGDFNLHHPLWGGNSQSSFSEDFVDWLNNSNFTLLNTSTPTHIINASTYSIIDLTLCSASISNETECYVFDCTFESDHTPIVISWTKLQNACRNIKTIKWNPIIEKSIEIFSSTDQPTIDTITSQISLAISNHTTNKILENKDYPPWWNAACHNFSRLKKYAWKKARSTISSSEWINYKKYRSKFKFHFKRAKDNYWDNISRISQNPKMFFKILHKLSNHTNPNVKNHDIILHNNRYVTHPKTQSDLFAKHFSIQSTEVQPIPIDYGSDNEFLNRNIEFWELKRAIQRTKNSTPGADNIPAIWFKNLDDASLYKILFMFQQQLDFSVLPKNWKHAIILPIPKPNKDKTKLTSYRPIALTSVFCKIFERILAHRITNYLTCQKKLNSNQHGFLPFRDNHTAIYKISTAISEARKNKNFFVGVSLDIKSAYDSVHIDELIYKCLELGITGKIAKWMHHFLQERSFQIKWRNNLSNTNILFKGLPQGSVLSPILFVIFLNDFFETLDENVECSIFADDIFVYCSHHSMTYIQNKIQNTMENIYKWCSYWKMAICPDKSAIIDLSNKNFVSLPRITYAGIPLTWSESLNYLGIQFTKNNQNGCILRNLRSKALKKINGLKILGYKRNGPRTKHLITIANNSIFSLFYYSCPIINKFSETHLKSCNVIQTTTLRIALGVPIWTPNIILLKLAGQEIMSAKIRRLAIQFFIKQIATHPFSPLIHTNDESNLQLVEKDAESLRVTFHNLNCIPDHVITLPVLPHSNPNLCEIFLKDFRFQSKELPVSIIATSFTECIQSFFPNHFIIATDGSKSHCYTSIAGLSNIQQFSYRIHPLNSVFTAEVLAICQALDELAVPEKDILILSDSYSALSSLQNITFRSPKVIQRLASKIHVRKRMNQNISLLWVPGHSGIFWNEKADSFAKQVTDSTPFIEWIASEDIISNLRKQSIQITHDNYRRSKYQAMIGNVPDIITISKWTKNRVQDRLIARIISKTIITPGLLHRFNLHPDPLCIVCNENIDISHILLKCKKYASFRVILWNKLNIVEPNITYEVLLSHVFTNKKNLTIFIQALKYFDIS</sequence>
<dbReference type="Pfam" id="PF14529">
    <property type="entry name" value="Exo_endo_phos_2"/>
    <property type="match status" value="1"/>
</dbReference>
<evidence type="ECO:0000259" key="1">
    <source>
        <dbReference type="PROSITE" id="PS50878"/>
    </source>
</evidence>
<keyword evidence="3" id="KW-0695">RNA-directed DNA polymerase</keyword>
<dbReference type="InterPro" id="IPR043502">
    <property type="entry name" value="DNA/RNA_pol_sf"/>
</dbReference>
<dbReference type="Pfam" id="PF00078">
    <property type="entry name" value="RVT_1"/>
    <property type="match status" value="1"/>
</dbReference>
<dbReference type="CDD" id="cd01650">
    <property type="entry name" value="RT_nLTR_like"/>
    <property type="match status" value="1"/>
</dbReference>
<evidence type="ECO:0000313" key="4">
    <source>
        <dbReference type="Proteomes" id="UP000499080"/>
    </source>
</evidence>
<feature type="domain" description="RNase H type-1" evidence="2">
    <location>
        <begin position="921"/>
        <end position="1048"/>
    </location>
</feature>
<evidence type="ECO:0000259" key="2">
    <source>
        <dbReference type="PROSITE" id="PS50879"/>
    </source>
</evidence>
<dbReference type="GO" id="GO:0042575">
    <property type="term" value="C:DNA polymerase complex"/>
    <property type="evidence" value="ECO:0007669"/>
    <property type="project" value="UniProtKB-ARBA"/>
</dbReference>
<organism evidence="3 4">
    <name type="scientific">Araneus ventricosus</name>
    <name type="common">Orbweaver spider</name>
    <name type="synonym">Epeira ventricosa</name>
    <dbReference type="NCBI Taxonomy" id="182803"/>
    <lineage>
        <taxon>Eukaryota</taxon>
        <taxon>Metazoa</taxon>
        <taxon>Ecdysozoa</taxon>
        <taxon>Arthropoda</taxon>
        <taxon>Chelicerata</taxon>
        <taxon>Arachnida</taxon>
        <taxon>Araneae</taxon>
        <taxon>Araneomorphae</taxon>
        <taxon>Entelegynae</taxon>
        <taxon>Araneoidea</taxon>
        <taxon>Araneidae</taxon>
        <taxon>Araneus</taxon>
    </lineage>
</organism>
<dbReference type="InterPro" id="IPR036691">
    <property type="entry name" value="Endo/exonu/phosph_ase_sf"/>
</dbReference>
<dbReference type="EMBL" id="BGPR01000137">
    <property type="protein sequence ID" value="GBL98170.1"/>
    <property type="molecule type" value="Genomic_DNA"/>
</dbReference>
<dbReference type="SUPFAM" id="SSF53098">
    <property type="entry name" value="Ribonuclease H-like"/>
    <property type="match status" value="1"/>
</dbReference>
<dbReference type="GO" id="GO:0004523">
    <property type="term" value="F:RNA-DNA hybrid ribonuclease activity"/>
    <property type="evidence" value="ECO:0007669"/>
    <property type="project" value="InterPro"/>
</dbReference>
<dbReference type="InterPro" id="IPR012337">
    <property type="entry name" value="RNaseH-like_sf"/>
</dbReference>
<dbReference type="Pfam" id="PF00075">
    <property type="entry name" value="RNase_H"/>
    <property type="match status" value="1"/>
</dbReference>
<dbReference type="GO" id="GO:0003676">
    <property type="term" value="F:nucleic acid binding"/>
    <property type="evidence" value="ECO:0007669"/>
    <property type="project" value="InterPro"/>
</dbReference>
<dbReference type="CDD" id="cd09276">
    <property type="entry name" value="Rnase_HI_RT_non_LTR"/>
    <property type="match status" value="1"/>
</dbReference>
<protein>
    <submittedName>
        <fullName evidence="3">RNA-directed DNA polymerase from mobile element jockey</fullName>
    </submittedName>
</protein>
<keyword evidence="3" id="KW-0808">Transferase</keyword>
<dbReference type="SUPFAM" id="SSF56672">
    <property type="entry name" value="DNA/RNA polymerases"/>
    <property type="match status" value="1"/>
</dbReference>
<name>A0A4Y2C117_ARAVE</name>
<dbReference type="AlphaFoldDB" id="A0A4Y2C117"/>
<dbReference type="OrthoDB" id="6420729at2759"/>
<accession>A0A4Y2C117</accession>
<gene>
    <name evidence="3" type="primary">pol_3099</name>
    <name evidence="3" type="ORF">AVEN_268261_1</name>
</gene>
<proteinExistence type="predicted"/>
<comment type="caution">
    <text evidence="3">The sequence shown here is derived from an EMBL/GenBank/DDBJ whole genome shotgun (WGS) entry which is preliminary data.</text>
</comment>
<evidence type="ECO:0000313" key="3">
    <source>
        <dbReference type="EMBL" id="GBL98170.1"/>
    </source>
</evidence>
<reference evidence="3 4" key="1">
    <citation type="journal article" date="2019" name="Sci. Rep.">
        <title>Orb-weaving spider Araneus ventricosus genome elucidates the spidroin gene catalogue.</title>
        <authorList>
            <person name="Kono N."/>
            <person name="Nakamura H."/>
            <person name="Ohtoshi R."/>
            <person name="Moran D.A.P."/>
            <person name="Shinohara A."/>
            <person name="Yoshida Y."/>
            <person name="Fujiwara M."/>
            <person name="Mori M."/>
            <person name="Tomita M."/>
            <person name="Arakawa K."/>
        </authorList>
    </citation>
    <scope>NUCLEOTIDE SEQUENCE [LARGE SCALE GENOMIC DNA]</scope>
</reference>
<dbReference type="InterPro" id="IPR036397">
    <property type="entry name" value="RNaseH_sf"/>
</dbReference>
<dbReference type="GO" id="GO:0003964">
    <property type="term" value="F:RNA-directed DNA polymerase activity"/>
    <property type="evidence" value="ECO:0007669"/>
    <property type="project" value="UniProtKB-KW"/>
</dbReference>
<dbReference type="Gene3D" id="3.60.10.10">
    <property type="entry name" value="Endonuclease/exonuclease/phosphatase"/>
    <property type="match status" value="1"/>
</dbReference>
<dbReference type="InterPro" id="IPR002156">
    <property type="entry name" value="RNaseH_domain"/>
</dbReference>
<dbReference type="InterPro" id="IPR000477">
    <property type="entry name" value="RT_dom"/>
</dbReference>
<dbReference type="PROSITE" id="PS50878">
    <property type="entry name" value="RT_POL"/>
    <property type="match status" value="1"/>
</dbReference>
<dbReference type="SUPFAM" id="SSF56219">
    <property type="entry name" value="DNase I-like"/>
    <property type="match status" value="1"/>
</dbReference>
<keyword evidence="4" id="KW-1185">Reference proteome</keyword>
<dbReference type="Proteomes" id="UP000499080">
    <property type="component" value="Unassembled WGS sequence"/>
</dbReference>
<feature type="domain" description="Reverse transcriptase" evidence="1">
    <location>
        <begin position="448"/>
        <end position="718"/>
    </location>
</feature>
<dbReference type="InterPro" id="IPR005135">
    <property type="entry name" value="Endo/exonuclease/phosphatase"/>
</dbReference>
<keyword evidence="3" id="KW-0548">Nucleotidyltransferase</keyword>
<dbReference type="PANTHER" id="PTHR19446">
    <property type="entry name" value="REVERSE TRANSCRIPTASES"/>
    <property type="match status" value="1"/>
</dbReference>
<dbReference type="Gene3D" id="3.30.420.10">
    <property type="entry name" value="Ribonuclease H-like superfamily/Ribonuclease H"/>
    <property type="match status" value="1"/>
</dbReference>
<dbReference type="PROSITE" id="PS50879">
    <property type="entry name" value="RNASE_H_1"/>
    <property type="match status" value="1"/>
</dbReference>